<proteinExistence type="inferred from homology"/>
<dbReference type="GO" id="GO:1990904">
    <property type="term" value="C:ribonucleoprotein complex"/>
    <property type="evidence" value="ECO:0007669"/>
    <property type="project" value="UniProtKB-KW"/>
</dbReference>
<keyword evidence="2 5" id="KW-0689">Ribosomal protein</keyword>
<name>A0A9Q7F0K2_9BACT</name>
<evidence type="ECO:0000256" key="2">
    <source>
        <dbReference type="ARBA" id="ARBA00022980"/>
    </source>
</evidence>
<dbReference type="InterPro" id="IPR001911">
    <property type="entry name" value="Ribosomal_bS21"/>
</dbReference>
<dbReference type="Proteomes" id="UP000671879">
    <property type="component" value="Chromosome"/>
</dbReference>
<dbReference type="GO" id="GO:0005840">
    <property type="term" value="C:ribosome"/>
    <property type="evidence" value="ECO:0007669"/>
    <property type="project" value="UniProtKB-KW"/>
</dbReference>
<dbReference type="HAMAP" id="MF_00358">
    <property type="entry name" value="Ribosomal_bS21"/>
    <property type="match status" value="1"/>
</dbReference>
<dbReference type="PRINTS" id="PR00976">
    <property type="entry name" value="RIBOSOMALS21"/>
</dbReference>
<keyword evidence="3 5" id="KW-0687">Ribonucleoprotein</keyword>
<comment type="similarity">
    <text evidence="1 5 6">Belongs to the bacterial ribosomal protein bS21 family.</text>
</comment>
<evidence type="ECO:0000256" key="5">
    <source>
        <dbReference type="HAMAP-Rule" id="MF_00358"/>
    </source>
</evidence>
<evidence type="ECO:0000256" key="6">
    <source>
        <dbReference type="RuleBase" id="RU000667"/>
    </source>
</evidence>
<keyword evidence="9" id="KW-1185">Reference proteome</keyword>
<evidence type="ECO:0000256" key="1">
    <source>
        <dbReference type="ARBA" id="ARBA00006640"/>
    </source>
</evidence>
<dbReference type="RefSeq" id="WP_274374438.1">
    <property type="nucleotide sequence ID" value="NZ_CP072943.1"/>
</dbReference>
<evidence type="ECO:0000313" key="9">
    <source>
        <dbReference type="Proteomes" id="UP000671879"/>
    </source>
</evidence>
<dbReference type="InterPro" id="IPR038380">
    <property type="entry name" value="Ribosomal_bS21_sf"/>
</dbReference>
<evidence type="ECO:0000256" key="4">
    <source>
        <dbReference type="ARBA" id="ARBA00035135"/>
    </source>
</evidence>
<evidence type="ECO:0000313" key="8">
    <source>
        <dbReference type="EMBL" id="QTX33162.1"/>
    </source>
</evidence>
<evidence type="ECO:0000256" key="3">
    <source>
        <dbReference type="ARBA" id="ARBA00023274"/>
    </source>
</evidence>
<dbReference type="NCBIfam" id="TIGR00030">
    <property type="entry name" value="S21p"/>
    <property type="match status" value="1"/>
</dbReference>
<organism evidence="8 9">
    <name type="scientific">Aminithiophilus ramosus</name>
    <dbReference type="NCBI Taxonomy" id="3029084"/>
    <lineage>
        <taxon>Bacteria</taxon>
        <taxon>Thermotogati</taxon>
        <taxon>Synergistota</taxon>
        <taxon>Synergistia</taxon>
        <taxon>Synergistales</taxon>
        <taxon>Aminithiophilaceae</taxon>
        <taxon>Aminithiophilus</taxon>
    </lineage>
</organism>
<dbReference type="EMBL" id="CP072943">
    <property type="protein sequence ID" value="QTX33162.1"/>
    <property type="molecule type" value="Genomic_DNA"/>
</dbReference>
<feature type="region of interest" description="Disordered" evidence="7">
    <location>
        <begin position="32"/>
        <end position="60"/>
    </location>
</feature>
<dbReference type="Gene3D" id="1.20.5.1150">
    <property type="entry name" value="Ribosomal protein S8"/>
    <property type="match status" value="1"/>
</dbReference>
<dbReference type="AlphaFoldDB" id="A0A9Q7F0K2"/>
<dbReference type="PANTHER" id="PTHR21109">
    <property type="entry name" value="MITOCHONDRIAL 28S RIBOSOMAL PROTEIN S21"/>
    <property type="match status" value="1"/>
</dbReference>
<evidence type="ECO:0000256" key="7">
    <source>
        <dbReference type="SAM" id="MobiDB-lite"/>
    </source>
</evidence>
<accession>A0A9Q7F0K2</accession>
<gene>
    <name evidence="5" type="primary">rpsU</name>
    <name evidence="8" type="ORF">KAR29_04490</name>
</gene>
<dbReference type="PANTHER" id="PTHR21109:SF22">
    <property type="entry name" value="SMALL RIBOSOMAL SUBUNIT PROTEIN BS21"/>
    <property type="match status" value="1"/>
</dbReference>
<feature type="compositionally biased region" description="Basic and acidic residues" evidence="7">
    <location>
        <begin position="32"/>
        <end position="54"/>
    </location>
</feature>
<dbReference type="GO" id="GO:0006412">
    <property type="term" value="P:translation"/>
    <property type="evidence" value="ECO:0007669"/>
    <property type="project" value="UniProtKB-UniRule"/>
</dbReference>
<dbReference type="GO" id="GO:0003735">
    <property type="term" value="F:structural constituent of ribosome"/>
    <property type="evidence" value="ECO:0007669"/>
    <property type="project" value="InterPro"/>
</dbReference>
<sequence length="60" mass="7268">MTTIVRRDNESIDDTLRRFKRLVSKDGNLREARKREHYEKPSEAKKRKIADARRRGTKKR</sequence>
<dbReference type="Pfam" id="PF01165">
    <property type="entry name" value="Ribosomal_S21"/>
    <property type="match status" value="1"/>
</dbReference>
<dbReference type="KEGG" id="aram:KAR29_04490"/>
<protein>
    <recommendedName>
        <fullName evidence="4 5">Small ribosomal subunit protein bS21</fullName>
    </recommendedName>
</protein>
<reference evidence="9" key="1">
    <citation type="submission" date="2021-04" db="EMBL/GenBank/DDBJ databases">
        <title>A novel Synergistetes isolate from a pyrite-forming mixed culture.</title>
        <authorList>
            <person name="Bunk B."/>
            <person name="Sproer C."/>
            <person name="Spring S."/>
            <person name="Pester M."/>
        </authorList>
    </citation>
    <scope>NUCLEOTIDE SEQUENCE [LARGE SCALE GENOMIC DNA]</scope>
    <source>
        <strain evidence="9">J.5.4.2-T.3.5.2</strain>
    </source>
</reference>